<dbReference type="AlphaFoldDB" id="A0A4Y7QIS0"/>
<protein>
    <recommendedName>
        <fullName evidence="1">BTB domain-containing protein</fullName>
    </recommendedName>
</protein>
<proteinExistence type="predicted"/>
<dbReference type="PROSITE" id="PS50097">
    <property type="entry name" value="BTB"/>
    <property type="match status" value="1"/>
</dbReference>
<dbReference type="Gene3D" id="3.30.710.10">
    <property type="entry name" value="Potassium Channel Kv1.1, Chain A"/>
    <property type="match status" value="1"/>
</dbReference>
<evidence type="ECO:0000259" key="1">
    <source>
        <dbReference type="PROSITE" id="PS50097"/>
    </source>
</evidence>
<accession>A0A4Y7QIS0</accession>
<dbReference type="STRING" id="50990.A0A4Y7QIS0"/>
<name>A0A4Y7QIS0_9AGAM</name>
<evidence type="ECO:0000313" key="2">
    <source>
        <dbReference type="EMBL" id="TDL26729.1"/>
    </source>
</evidence>
<dbReference type="InterPro" id="IPR011333">
    <property type="entry name" value="SKP1/BTB/POZ_sf"/>
</dbReference>
<dbReference type="Proteomes" id="UP000294933">
    <property type="component" value="Unassembled WGS sequence"/>
</dbReference>
<dbReference type="InterPro" id="IPR000210">
    <property type="entry name" value="BTB/POZ_dom"/>
</dbReference>
<gene>
    <name evidence="2" type="ORF">BD410DRAFT_836559</name>
</gene>
<dbReference type="Pfam" id="PF00651">
    <property type="entry name" value="BTB"/>
    <property type="match status" value="1"/>
</dbReference>
<keyword evidence="3" id="KW-1185">Reference proteome</keyword>
<dbReference type="VEuPathDB" id="FungiDB:BD410DRAFT_836559"/>
<dbReference type="EMBL" id="ML170161">
    <property type="protein sequence ID" value="TDL26729.1"/>
    <property type="molecule type" value="Genomic_DNA"/>
</dbReference>
<reference evidence="2 3" key="1">
    <citation type="submission" date="2018-06" db="EMBL/GenBank/DDBJ databases">
        <title>A transcriptomic atlas of mushroom development highlights an independent origin of complex multicellularity.</title>
        <authorList>
            <consortium name="DOE Joint Genome Institute"/>
            <person name="Krizsan K."/>
            <person name="Almasi E."/>
            <person name="Merenyi Z."/>
            <person name="Sahu N."/>
            <person name="Viragh M."/>
            <person name="Koszo T."/>
            <person name="Mondo S."/>
            <person name="Kiss B."/>
            <person name="Balint B."/>
            <person name="Kues U."/>
            <person name="Barry K."/>
            <person name="Hegedus J.C."/>
            <person name="Henrissat B."/>
            <person name="Johnson J."/>
            <person name="Lipzen A."/>
            <person name="Ohm R."/>
            <person name="Nagy I."/>
            <person name="Pangilinan J."/>
            <person name="Yan J."/>
            <person name="Xiong Y."/>
            <person name="Grigoriev I.V."/>
            <person name="Hibbett D.S."/>
            <person name="Nagy L.G."/>
        </authorList>
    </citation>
    <scope>NUCLEOTIDE SEQUENCE [LARGE SCALE GENOMIC DNA]</scope>
    <source>
        <strain evidence="2 3">SZMC22713</strain>
    </source>
</reference>
<evidence type="ECO:0000313" key="3">
    <source>
        <dbReference type="Proteomes" id="UP000294933"/>
    </source>
</evidence>
<feature type="domain" description="BTB" evidence="1">
    <location>
        <begin position="8"/>
        <end position="69"/>
    </location>
</feature>
<dbReference type="OrthoDB" id="3357985at2759"/>
<organism evidence="2 3">
    <name type="scientific">Rickenella mellea</name>
    <dbReference type="NCBI Taxonomy" id="50990"/>
    <lineage>
        <taxon>Eukaryota</taxon>
        <taxon>Fungi</taxon>
        <taxon>Dikarya</taxon>
        <taxon>Basidiomycota</taxon>
        <taxon>Agaricomycotina</taxon>
        <taxon>Agaricomycetes</taxon>
        <taxon>Hymenochaetales</taxon>
        <taxon>Rickenellaceae</taxon>
        <taxon>Rickenella</taxon>
    </lineage>
</organism>
<sequence>MSTPFNEGDLILRTADAVQYHVWSKILTVASPFFRDLFNLPQPKGPGGIPIVDVSEDSPVIVALLRIIYPMYSQPLTDIELIRNVLGAALKYDIGVAVRELCGLLATRHSSNGMDALRTYAISCRYKLAEEARIAAKASLQFPITETYAEELEHIPAGDYFRLLQYHHLAFSAIKGLVNGNLSEYPQILRSHKCNDCWTEFSKRAGAILREAPHCQEIYTIQFMDEMFKHSSYSARNNWGCSHGYVHDYWVDYIAYLKAEVNRRIDAVKILVRFE</sequence>
<dbReference type="SMART" id="SM00225">
    <property type="entry name" value="BTB"/>
    <property type="match status" value="1"/>
</dbReference>